<keyword evidence="3" id="KW-1133">Transmembrane helix</keyword>
<keyword evidence="3" id="KW-0472">Membrane</keyword>
<keyword evidence="5" id="KW-1185">Reference proteome</keyword>
<comment type="caution">
    <text evidence="4">The sequence shown here is derived from an EMBL/GenBank/DDBJ whole genome shotgun (WGS) entry which is preliminary data.</text>
</comment>
<feature type="coiled-coil region" evidence="1">
    <location>
        <begin position="1014"/>
        <end position="1041"/>
    </location>
</feature>
<name>A0A399CWX3_9BACT</name>
<keyword evidence="1" id="KW-0175">Coiled coil</keyword>
<evidence type="ECO:0000256" key="2">
    <source>
        <dbReference type="SAM" id="MobiDB-lite"/>
    </source>
</evidence>
<feature type="coiled-coil region" evidence="1">
    <location>
        <begin position="925"/>
        <end position="952"/>
    </location>
</feature>
<feature type="region of interest" description="Disordered" evidence="2">
    <location>
        <begin position="730"/>
        <end position="756"/>
    </location>
</feature>
<feature type="transmembrane region" description="Helical" evidence="3">
    <location>
        <begin position="28"/>
        <end position="52"/>
    </location>
</feature>
<dbReference type="Proteomes" id="UP000266441">
    <property type="component" value="Unassembled WGS sequence"/>
</dbReference>
<sequence length="1093" mass="127416">MTKNFNILVNKLNTFRIKFYSYKILKGIILTFFFLIALFTAFSLIEYFIYLSSYIRKILFFGFVVFGGLLTIQFIFVPLFKLLHILKPIDIKSSSVIIQKHFSDIKDRLLNIIELAEIQDQTYSNDIVLASIDQKINELRVFDFNQAVQFKNLKLVFIYFMTSLLVTATVFVVNKSVFTTAPNRIIHYNTHFVKPAPFVFHLYNTDLKATKGEAYKISVECRGNELPGVVYINIEGNNYLMKSTSTGRFEFEMASVINPVNFYFTNLKYKSDVYSLGLLPNPGINHFDVAVKPPSYTGLSVQKLENIGDLQVPNGTQVEWKFLGIDIDTLYMELADSLSKGALQTNNVFEVKHQFFNSSGYHVFVKNDLTQPELALSYSIDVIPDLFPEIGVVRVQDSLQITRFFFKGTISDDYGFSDLNFHYNINNEDSAISIPVVKNLTDQEFYFSFDFAGITPTSGTVSYYFSVTDNDVINDYKTTTSDSYIFNIPDRKEVSESEKEQFEKLENMLEQSEQLANEIQNDLQDLRLKNMDTNVSEWEKTQMVNQILSKQSNLEQLYDRIKKDNEKLNNYLNSFNRQNDEIREKQQEIEELLDEVFTEELRQLLEEFQKLAEEFDSKQLNKLAEQMNFSYEDLQKQLDKNLEMLRRMKVEQKLQNVIDDVNRMAVEEERMAEEVNDKLGFDDVQQKLDQHEMELEDIQNQLEEALQLNKDLEKQMNFDEFEEEFKDIENSMQKSKDQLQKKNRKKAGSSMKETSEKMKNTAFAMQQMLNSNMMKQNLENIENLRQILSNLVYLSFEQESVLDKLSGVSANDPVLNELNRQQRRIKDQSQIVKDSLYALAKRTPQINSLVNNELISMELHLNKSLDEMSEGLYPNARASQQYVMTATNNLALMLNEALDNLEKMMANAQPGDQQCENPGSGKQGMNLLKEESESIKQQLQQMIEQMKNGNSQQMGKQMGQSLMQHEMMQQMLRQIMNNGTVGSGTRKVLQEIDDLLEQNRRQLMNKNVNSQMVMRQNQIATRLLEAEKAEMEREFEDERESRSAEDFQSNPVEFFEYQDKKNTTLEYLNRNSHQLNNFYNNKYKQYLNNIQKE</sequence>
<protein>
    <recommendedName>
        <fullName evidence="6">DUF4175 family protein</fullName>
    </recommendedName>
</protein>
<gene>
    <name evidence="4" type="ORF">D1164_18355</name>
</gene>
<feature type="transmembrane region" description="Helical" evidence="3">
    <location>
        <begin position="58"/>
        <end position="83"/>
    </location>
</feature>
<organism evidence="4 5">
    <name type="scientific">Mariniphaga sediminis</name>
    <dbReference type="NCBI Taxonomy" id="1628158"/>
    <lineage>
        <taxon>Bacteria</taxon>
        <taxon>Pseudomonadati</taxon>
        <taxon>Bacteroidota</taxon>
        <taxon>Bacteroidia</taxon>
        <taxon>Marinilabiliales</taxon>
        <taxon>Prolixibacteraceae</taxon>
        <taxon>Mariniphaga</taxon>
    </lineage>
</organism>
<evidence type="ECO:0008006" key="6">
    <source>
        <dbReference type="Google" id="ProtNLM"/>
    </source>
</evidence>
<reference evidence="4 5" key="1">
    <citation type="journal article" date="2015" name="Int. J. Syst. Evol. Microbiol.">
        <title>Mariniphaga sediminis sp. nov., isolated from coastal sediment.</title>
        <authorList>
            <person name="Wang F.Q."/>
            <person name="Shen Q.Y."/>
            <person name="Chen G.J."/>
            <person name="Du Z.J."/>
        </authorList>
    </citation>
    <scope>NUCLEOTIDE SEQUENCE [LARGE SCALE GENOMIC DNA]</scope>
    <source>
        <strain evidence="4 5">SY21</strain>
    </source>
</reference>
<accession>A0A399CWX3</accession>
<dbReference type="RefSeq" id="WP_119351359.1">
    <property type="nucleotide sequence ID" value="NZ_QWET01000017.1"/>
</dbReference>
<keyword evidence="3" id="KW-0812">Transmembrane</keyword>
<feature type="transmembrane region" description="Helical" evidence="3">
    <location>
        <begin position="155"/>
        <end position="173"/>
    </location>
</feature>
<dbReference type="AlphaFoldDB" id="A0A399CWX3"/>
<dbReference type="OrthoDB" id="9812498at2"/>
<evidence type="ECO:0000313" key="5">
    <source>
        <dbReference type="Proteomes" id="UP000266441"/>
    </source>
</evidence>
<proteinExistence type="predicted"/>
<evidence type="ECO:0000256" key="1">
    <source>
        <dbReference type="SAM" id="Coils"/>
    </source>
</evidence>
<evidence type="ECO:0000313" key="4">
    <source>
        <dbReference type="EMBL" id="RIH63716.1"/>
    </source>
</evidence>
<dbReference type="EMBL" id="QWET01000017">
    <property type="protein sequence ID" value="RIH63716.1"/>
    <property type="molecule type" value="Genomic_DNA"/>
</dbReference>
<evidence type="ECO:0000256" key="3">
    <source>
        <dbReference type="SAM" id="Phobius"/>
    </source>
</evidence>